<reference evidence="2" key="1">
    <citation type="submission" date="2022-05" db="EMBL/GenBank/DDBJ databases">
        <title>The Musa troglodytarum L. genome provides insights into the mechanism of non-climacteric behaviour and enrichment of carotenoids.</title>
        <authorList>
            <person name="Wang J."/>
        </authorList>
    </citation>
    <scope>NUCLEOTIDE SEQUENCE</scope>
    <source>
        <tissue evidence="2">Leaf</tissue>
    </source>
</reference>
<dbReference type="GO" id="GO:0045046">
    <property type="term" value="P:protein import into peroxisome membrane"/>
    <property type="evidence" value="ECO:0007669"/>
    <property type="project" value="TreeGrafter"/>
</dbReference>
<dbReference type="PANTHER" id="PTHR12774">
    <property type="entry name" value="PEROXISOMAL BIOGENESIS FACTOR 19"/>
    <property type="match status" value="1"/>
</dbReference>
<dbReference type="PANTHER" id="PTHR12774:SF2">
    <property type="entry name" value="PEROXISOMAL BIOGENESIS FACTOR 19"/>
    <property type="match status" value="1"/>
</dbReference>
<name>A0A9E7ER73_9LILI</name>
<keyword evidence="3" id="KW-1185">Reference proteome</keyword>
<organism evidence="2 3">
    <name type="scientific">Musa troglodytarum</name>
    <name type="common">fe'i banana</name>
    <dbReference type="NCBI Taxonomy" id="320322"/>
    <lineage>
        <taxon>Eukaryota</taxon>
        <taxon>Viridiplantae</taxon>
        <taxon>Streptophyta</taxon>
        <taxon>Embryophyta</taxon>
        <taxon>Tracheophyta</taxon>
        <taxon>Spermatophyta</taxon>
        <taxon>Magnoliopsida</taxon>
        <taxon>Liliopsida</taxon>
        <taxon>Zingiberales</taxon>
        <taxon>Musaceae</taxon>
        <taxon>Musa</taxon>
    </lineage>
</organism>
<dbReference type="GO" id="GO:0005778">
    <property type="term" value="C:peroxisomal membrane"/>
    <property type="evidence" value="ECO:0007669"/>
    <property type="project" value="TreeGrafter"/>
</dbReference>
<dbReference type="Pfam" id="PF04614">
    <property type="entry name" value="Pex19"/>
    <property type="match status" value="1"/>
</dbReference>
<evidence type="ECO:0000313" key="2">
    <source>
        <dbReference type="EMBL" id="URD81231.1"/>
    </source>
</evidence>
<gene>
    <name evidence="2" type="ORF">MUK42_18788</name>
</gene>
<feature type="compositionally biased region" description="Acidic residues" evidence="1">
    <location>
        <begin position="1"/>
        <end position="11"/>
    </location>
</feature>
<sequence>MADPASDDLDPLLDSNPSRSLARTHAPRSLDSVLRFGRFLEARSRSGRPEVRFSPVPNPCSSESVLGFVCGVVVVCYVSMTDRSDGDGDGGEGTATLPSMASAPRVQGLGMGLPDLGGARRKRQQRARPGGSHAFEALEKLTQLTREAVRGLESATGAAVPRGGDAGFDEDSMVGELVKQYEELAGSQDVESIVESLMQQLLSKDILHEPMREIGERYPKWLEEHKNDLNQEEYDRYYYQYELILKLNDVYENDPENFSKIVDLMQTIQECGEPPGDIVQELAPDLDLSNFRQLKAAERHTTDNMVAARAVNNKAMILLVEMMAHRKGSKGHK</sequence>
<evidence type="ECO:0000313" key="3">
    <source>
        <dbReference type="Proteomes" id="UP001055439"/>
    </source>
</evidence>
<dbReference type="InterPro" id="IPR006708">
    <property type="entry name" value="Pex19"/>
</dbReference>
<dbReference type="Proteomes" id="UP001055439">
    <property type="component" value="Chromosome 10"/>
</dbReference>
<feature type="region of interest" description="Disordered" evidence="1">
    <location>
        <begin position="1"/>
        <end position="26"/>
    </location>
</feature>
<evidence type="ECO:0000256" key="1">
    <source>
        <dbReference type="SAM" id="MobiDB-lite"/>
    </source>
</evidence>
<dbReference type="AlphaFoldDB" id="A0A9E7ER73"/>
<feature type="non-terminal residue" evidence="2">
    <location>
        <position position="333"/>
    </location>
</feature>
<accession>A0A9E7ER73</accession>
<dbReference type="OrthoDB" id="21292at2759"/>
<dbReference type="GO" id="GO:0033328">
    <property type="term" value="F:peroxisome membrane targeting sequence binding"/>
    <property type="evidence" value="ECO:0007669"/>
    <property type="project" value="TreeGrafter"/>
</dbReference>
<dbReference type="EMBL" id="CP097503">
    <property type="protein sequence ID" value="URD81231.1"/>
    <property type="molecule type" value="Genomic_DNA"/>
</dbReference>
<protein>
    <submittedName>
        <fullName evidence="2">Peroxisomal biogenesis factor 19</fullName>
    </submittedName>
</protein>
<proteinExistence type="predicted"/>
<feature type="region of interest" description="Disordered" evidence="1">
    <location>
        <begin position="83"/>
        <end position="134"/>
    </location>
</feature>
<dbReference type="Gene3D" id="1.20.120.900">
    <property type="entry name" value="Pex19, mPTS binding domain"/>
    <property type="match status" value="1"/>
</dbReference>
<feature type="compositionally biased region" description="Low complexity" evidence="1">
    <location>
        <begin position="12"/>
        <end position="21"/>
    </location>
</feature>
<dbReference type="InterPro" id="IPR038322">
    <property type="entry name" value="Pex19_C_sf"/>
</dbReference>